<dbReference type="STRING" id="331648.BST97_04855"/>
<dbReference type="EMBL" id="CP019344">
    <property type="protein sequence ID" value="ARN77364.1"/>
    <property type="molecule type" value="Genomic_DNA"/>
</dbReference>
<gene>
    <name evidence="3" type="ORF">BST97_04855</name>
</gene>
<dbReference type="Proteomes" id="UP000193431">
    <property type="component" value="Chromosome"/>
</dbReference>
<feature type="chain" id="PRO_5012822995" description="SCP domain-containing protein" evidence="1">
    <location>
        <begin position="24"/>
        <end position="198"/>
    </location>
</feature>
<organism evidence="3 4">
    <name type="scientific">Nonlabens spongiae</name>
    <dbReference type="NCBI Taxonomy" id="331648"/>
    <lineage>
        <taxon>Bacteria</taxon>
        <taxon>Pseudomonadati</taxon>
        <taxon>Bacteroidota</taxon>
        <taxon>Flavobacteriia</taxon>
        <taxon>Flavobacteriales</taxon>
        <taxon>Flavobacteriaceae</taxon>
        <taxon>Nonlabens</taxon>
    </lineage>
</organism>
<feature type="domain" description="SCP" evidence="2">
    <location>
        <begin position="97"/>
        <end position="191"/>
    </location>
</feature>
<proteinExistence type="predicted"/>
<dbReference type="SUPFAM" id="SSF55797">
    <property type="entry name" value="PR-1-like"/>
    <property type="match status" value="1"/>
</dbReference>
<keyword evidence="1" id="KW-0732">Signal</keyword>
<dbReference type="Pfam" id="PF00188">
    <property type="entry name" value="CAP"/>
    <property type="match status" value="1"/>
</dbReference>
<dbReference type="InterPro" id="IPR035940">
    <property type="entry name" value="CAP_sf"/>
</dbReference>
<dbReference type="Gene3D" id="3.40.33.10">
    <property type="entry name" value="CAP"/>
    <property type="match status" value="1"/>
</dbReference>
<feature type="signal peptide" evidence="1">
    <location>
        <begin position="1"/>
        <end position="23"/>
    </location>
</feature>
<evidence type="ECO:0000313" key="3">
    <source>
        <dbReference type="EMBL" id="ARN77364.1"/>
    </source>
</evidence>
<evidence type="ECO:0000256" key="1">
    <source>
        <dbReference type="SAM" id="SignalP"/>
    </source>
</evidence>
<sequence length="198" mass="22241">MKHAFVWITAMLFSCLLSGQISSQWSVGEIEQANTAMNVTYLDPIEKETITTINLARLFPQKFVEYELKNFNGTRKYGDYLRSSSYKKSLMQYLKTVKPLPALQPNAAMASNASCFAIELGQSGRTGHKRTSCEKIAYAECISYGMTTGKEVAMQLLIDHDVPSLGHRKICFNSRYSKIGVGHLSHKKWGQCTVLELI</sequence>
<dbReference type="AlphaFoldDB" id="A0A1W6MIB8"/>
<reference evidence="3 4" key="1">
    <citation type="submission" date="2016-11" db="EMBL/GenBank/DDBJ databases">
        <title>Trade-off between light-utilization and light-protection in marine flavobacteria.</title>
        <authorList>
            <person name="Kumagai Y."/>
        </authorList>
    </citation>
    <scope>NUCLEOTIDE SEQUENCE [LARGE SCALE GENOMIC DNA]</scope>
    <source>
        <strain evidence="3 4">JCM 13191</strain>
    </source>
</reference>
<name>A0A1W6MIB8_9FLAO</name>
<protein>
    <recommendedName>
        <fullName evidence="2">SCP domain-containing protein</fullName>
    </recommendedName>
</protein>
<evidence type="ECO:0000259" key="2">
    <source>
        <dbReference type="Pfam" id="PF00188"/>
    </source>
</evidence>
<accession>A0A1W6MIB8</accession>
<keyword evidence="4" id="KW-1185">Reference proteome</keyword>
<dbReference type="PROSITE" id="PS51257">
    <property type="entry name" value="PROKAR_LIPOPROTEIN"/>
    <property type="match status" value="1"/>
</dbReference>
<dbReference type="InterPro" id="IPR014044">
    <property type="entry name" value="CAP_dom"/>
</dbReference>
<evidence type="ECO:0000313" key="4">
    <source>
        <dbReference type="Proteomes" id="UP000193431"/>
    </source>
</evidence>